<evidence type="ECO:0000313" key="2">
    <source>
        <dbReference type="Proteomes" id="UP001056120"/>
    </source>
</evidence>
<reference evidence="1 2" key="2">
    <citation type="journal article" date="2022" name="Mol. Ecol. Resour.">
        <title>The genomes of chicory, endive, great burdock and yacon provide insights into Asteraceae paleo-polyploidization history and plant inulin production.</title>
        <authorList>
            <person name="Fan W."/>
            <person name="Wang S."/>
            <person name="Wang H."/>
            <person name="Wang A."/>
            <person name="Jiang F."/>
            <person name="Liu H."/>
            <person name="Zhao H."/>
            <person name="Xu D."/>
            <person name="Zhang Y."/>
        </authorList>
    </citation>
    <scope>NUCLEOTIDE SEQUENCE [LARGE SCALE GENOMIC DNA]</scope>
    <source>
        <strain evidence="2">cv. Yunnan</strain>
        <tissue evidence="1">Leaves</tissue>
    </source>
</reference>
<dbReference type="Proteomes" id="UP001056120">
    <property type="component" value="Linkage Group LG24"/>
</dbReference>
<proteinExistence type="predicted"/>
<evidence type="ECO:0000313" key="1">
    <source>
        <dbReference type="EMBL" id="KAI3713843.1"/>
    </source>
</evidence>
<comment type="caution">
    <text evidence="1">The sequence shown here is derived from an EMBL/GenBank/DDBJ whole genome shotgun (WGS) entry which is preliminary data.</text>
</comment>
<name>A0ACB9AVW7_9ASTR</name>
<accession>A0ACB9AVW7</accession>
<organism evidence="1 2">
    <name type="scientific">Smallanthus sonchifolius</name>
    <dbReference type="NCBI Taxonomy" id="185202"/>
    <lineage>
        <taxon>Eukaryota</taxon>
        <taxon>Viridiplantae</taxon>
        <taxon>Streptophyta</taxon>
        <taxon>Embryophyta</taxon>
        <taxon>Tracheophyta</taxon>
        <taxon>Spermatophyta</taxon>
        <taxon>Magnoliopsida</taxon>
        <taxon>eudicotyledons</taxon>
        <taxon>Gunneridae</taxon>
        <taxon>Pentapetalae</taxon>
        <taxon>asterids</taxon>
        <taxon>campanulids</taxon>
        <taxon>Asterales</taxon>
        <taxon>Asteraceae</taxon>
        <taxon>Asteroideae</taxon>
        <taxon>Heliantheae alliance</taxon>
        <taxon>Millerieae</taxon>
        <taxon>Smallanthus</taxon>
    </lineage>
</organism>
<protein>
    <submittedName>
        <fullName evidence="1">Uncharacterized protein</fullName>
    </submittedName>
</protein>
<sequence length="277" mass="31757">MSNCIDKTITIREVWSHNLESEFDLIRSVIDRYPCISMDTEFPGVVYRHSMEPGKSYRHRQPSDHYDLLKSNVDVLHLIQLGLTLSDSSGNLPRVDGTRQRFIWQFNFSDFDVTRDAYAPESIDLLKRQGIDFERNRVEGIDSVKFAELMMSSGLVCNESVSWVTFHSAYDFGYLLKILTRRLLPAGLPEFMESLKVFFGDNVYDVKHLMAFCRNGLYGGLDRVASLLEVNRVAGKCHQAGSDSLLTWHVFHKMRDLYFVDVGPEKYAGVLYGIEAC</sequence>
<keyword evidence="2" id="KW-1185">Reference proteome</keyword>
<dbReference type="EMBL" id="CM042041">
    <property type="protein sequence ID" value="KAI3713843.1"/>
    <property type="molecule type" value="Genomic_DNA"/>
</dbReference>
<gene>
    <name evidence="1" type="ORF">L1987_72429</name>
</gene>
<reference evidence="2" key="1">
    <citation type="journal article" date="2022" name="Mol. Ecol. Resour.">
        <title>The genomes of chicory, endive, great burdock and yacon provide insights into Asteraceae palaeo-polyploidization history and plant inulin production.</title>
        <authorList>
            <person name="Fan W."/>
            <person name="Wang S."/>
            <person name="Wang H."/>
            <person name="Wang A."/>
            <person name="Jiang F."/>
            <person name="Liu H."/>
            <person name="Zhao H."/>
            <person name="Xu D."/>
            <person name="Zhang Y."/>
        </authorList>
    </citation>
    <scope>NUCLEOTIDE SEQUENCE [LARGE SCALE GENOMIC DNA]</scope>
    <source>
        <strain evidence="2">cv. Yunnan</strain>
    </source>
</reference>